<dbReference type="InterPro" id="IPR036869">
    <property type="entry name" value="J_dom_sf"/>
</dbReference>
<dbReference type="PROSITE" id="PS50076">
    <property type="entry name" value="DNAJ_2"/>
    <property type="match status" value="1"/>
</dbReference>
<feature type="region of interest" description="Disordered" evidence="1">
    <location>
        <begin position="1011"/>
        <end position="1061"/>
    </location>
</feature>
<feature type="compositionally biased region" description="Polar residues" evidence="1">
    <location>
        <begin position="1305"/>
        <end position="1318"/>
    </location>
</feature>
<keyword evidence="4" id="KW-1185">Reference proteome</keyword>
<feature type="compositionally biased region" description="Polar residues" evidence="1">
    <location>
        <begin position="1039"/>
        <end position="1061"/>
    </location>
</feature>
<feature type="compositionally biased region" description="Polar residues" evidence="1">
    <location>
        <begin position="1011"/>
        <end position="1024"/>
    </location>
</feature>
<dbReference type="Pfam" id="PF00226">
    <property type="entry name" value="DnaJ"/>
    <property type="match status" value="1"/>
</dbReference>
<feature type="compositionally biased region" description="Basic and acidic residues" evidence="1">
    <location>
        <begin position="1224"/>
        <end position="1233"/>
    </location>
</feature>
<dbReference type="PANTHER" id="PTHR44665:SF1">
    <property type="entry name" value="DNAJ HOMOLOG SUBFAMILY C MEMBER 14"/>
    <property type="match status" value="1"/>
</dbReference>
<protein>
    <recommendedName>
        <fullName evidence="2">J domain-containing protein</fullName>
    </recommendedName>
</protein>
<feature type="compositionally biased region" description="Polar residues" evidence="1">
    <location>
        <begin position="939"/>
        <end position="948"/>
    </location>
</feature>
<evidence type="ECO:0000256" key="1">
    <source>
        <dbReference type="SAM" id="MobiDB-lite"/>
    </source>
</evidence>
<feature type="region of interest" description="Disordered" evidence="1">
    <location>
        <begin position="938"/>
        <end position="969"/>
    </location>
</feature>
<feature type="compositionally biased region" description="Low complexity" evidence="1">
    <location>
        <begin position="1319"/>
        <end position="1334"/>
    </location>
</feature>
<dbReference type="Pfam" id="PF14901">
    <property type="entry name" value="Jiv90"/>
    <property type="match status" value="1"/>
</dbReference>
<dbReference type="SMART" id="SM00271">
    <property type="entry name" value="DnaJ"/>
    <property type="match status" value="1"/>
</dbReference>
<dbReference type="InterPro" id="IPR001623">
    <property type="entry name" value="DnaJ_domain"/>
</dbReference>
<feature type="compositionally biased region" description="Basic and acidic residues" evidence="1">
    <location>
        <begin position="1144"/>
        <end position="1154"/>
    </location>
</feature>
<gene>
    <name evidence="3" type="ORF">O3P69_014106</name>
</gene>
<feature type="compositionally biased region" description="Polar residues" evidence="1">
    <location>
        <begin position="816"/>
        <end position="849"/>
    </location>
</feature>
<feature type="compositionally biased region" description="Low complexity" evidence="1">
    <location>
        <begin position="1271"/>
        <end position="1304"/>
    </location>
</feature>
<feature type="region of interest" description="Disordered" evidence="1">
    <location>
        <begin position="763"/>
        <end position="866"/>
    </location>
</feature>
<sequence length="1762" mass="194452">MQVPVVIPLSYSSNVVQCQNAANWLCSFYFRLRKIAVEYLSNLPPVFLNIVSSSLTHCKQSETIYNGQLEQVQDSLSGLYQLTVEVAVDFANLLSRLKFDPLAEDDLEILTEVCDKLCTTAACLSQLSEVRGSVTLWRAYTSLIQQYHGVLITRLNLSLPMTALVKEIKDGLDTLASLSLGNNTVEEKDKKIVQRIIKMTSFCLKVVIVMCEKFHGYLMDCHTSLMLLILLLYRFSPKNVVLSDYPEGVKKDLELQVTIGIEPLLAHLRDDEGFIEEVLKSVQKEVSIVDDWGCHILLLIAVLFPLRSSITHHMNTIVSRIFQATEKGHASLSFPCMMDGIMCKGKPLSAVTLYEHTVMHLCAAVATFDCQQFESLERELVHWLLSGEMWPSLLAADVWCFIARYGTSELCRAHCTYLVEVLSQTHTAPLSIQQLVTVTLLSRLMGKLSQSHKEDIMSRINATRQNEKDRGMWCRLIQDKPEEEVQLVEFQSCMEDFIQHVNIITSRTATAEDVKSLIHNLQETELLLEAFPRNHTPEDPVSTNFLTSIALLWTRLPLEYIGCLLVEKLVCSLLKISSFILSYLSSSQLLQILSVVKEGCLRGSVTVKVSLCDFMISLGQCSFSESPHLHPILSIMSDVLSNMIKDENPLIHQHAIDAFVAVGIHTSHEEVLPMCLAGCGKETRERVTLYLQQTPHPTNQTPFSLLHYQSIRMQQKDLQKKQDDICPAGGMMAGNEERWREGLGATAGALGHLLERMTNDFTPQHDSQHYQPGFVPSASPPWTNSGQAPLTSLGSPMPSLQTSHTSLGSQIPPLQVNHNSLGSQVPTMQSAHSNIGPQITPLQPPTTSAPGAMPPGPQLTGTSARSYSVSQDLFSELDGGRSPLLRSSSDLGLRLNHYHAQGNHYSDGRLDGFMDSSMDSLDGMLVSGPDSSFYLEVQRNPNASSGTPPLQEGQGLSPAAVPPPEFSFYSHENDRIREGETVNNISAKFSNFTASLGSWFSPFDPFRSNLTAAQTKPHSPSGTSAIGARSETKPRKENSGSQQCNAGQASTSQPTKANKPSYSDVLIKNPVQEGKLSTASPPLNSRSSSSNSNSSGTTTFNQQSPQSPSPSPAASRPEQKTRSSVTKTNKPRSSNNNINGSLDQGRRQTNRAENHVSQVGLDEFELIDGSMGNGSISAYEHYDWGECPSSTTTTTTTSAILGSGSSVLKPCAGSPTHQAKKVSIKGDVKKNTPEKSSNNVSFEGEAGKGIGDQLNNKVSSSHQKQPPKRTSYINNIPSASNSSSLCPTSPGTGPGGSVPTNPTTNSPSRNSPISSYVTNSVNNNNNNNNSNNSNESERNDGNKIKTSSLSKEDKKTQDTSGPAAGTATRTGGRGKAPVNSRNVLSSRRNQRRRRDASFTHSELIAQGWAMAMQWMALAVRVMVWLGTLTVDVVVMSSRLLLHLMVVAWARLLEYWTAAGLTLQHYWIKLTGLFSKREKEEKKLPGRDKKLPRGLDVNISLPTTGDEAMKRLLACKGKDPYSILGVTQDCTDEDIKKYYKRQAFLVHPDKNKQPGAEEAFKILAHAFEIIGEPERRREYDVRLAEEVQLEGAWGELASLLTRLQEKLDEAANTIRCTNCNKRHRRVKLPRPIYAARHCAECQIHHAAREGDIWAESTLLGLRWRYYACMEGAVYDISEWAACQSDNLKHLQANTHSVQYRIVSGKKNPPSKNNTPEFPSDPDLEEFFNNLCKEKFGKNYASGSNQGGGQQMPDTRKRKGKKKK</sequence>
<dbReference type="EMBL" id="JARAKH010000047">
    <property type="protein sequence ID" value="KAK8377940.1"/>
    <property type="molecule type" value="Genomic_DNA"/>
</dbReference>
<feature type="compositionally biased region" description="Polar residues" evidence="1">
    <location>
        <begin position="1122"/>
        <end position="1142"/>
    </location>
</feature>
<feature type="compositionally biased region" description="Polar residues" evidence="1">
    <location>
        <begin position="1253"/>
        <end position="1264"/>
    </location>
</feature>
<feature type="compositionally biased region" description="Polar residues" evidence="1">
    <location>
        <begin position="780"/>
        <end position="809"/>
    </location>
</feature>
<dbReference type="PANTHER" id="PTHR44665">
    <property type="entry name" value="DNAJ HOMOLOG SUBFAMILY C MEMBER 14"/>
    <property type="match status" value="1"/>
</dbReference>
<evidence type="ECO:0000313" key="4">
    <source>
        <dbReference type="Proteomes" id="UP001487740"/>
    </source>
</evidence>
<dbReference type="Proteomes" id="UP001487740">
    <property type="component" value="Unassembled WGS sequence"/>
</dbReference>
<dbReference type="Pfam" id="PF14868">
    <property type="entry name" value="DUF4487"/>
    <property type="match status" value="1"/>
</dbReference>
<feature type="domain" description="J" evidence="2">
    <location>
        <begin position="1518"/>
        <end position="1582"/>
    </location>
</feature>
<dbReference type="CDD" id="cd06257">
    <property type="entry name" value="DnaJ"/>
    <property type="match status" value="1"/>
</dbReference>
<dbReference type="PRINTS" id="PR00625">
    <property type="entry name" value="JDOMAIN"/>
</dbReference>
<comment type="caution">
    <text evidence="3">The sequence shown here is derived from an EMBL/GenBank/DDBJ whole genome shotgun (WGS) entry which is preliminary data.</text>
</comment>
<dbReference type="InterPro" id="IPR052317">
    <property type="entry name" value="Viral_replicn-host_int_reg"/>
</dbReference>
<accession>A0AAW0ST98</accession>
<evidence type="ECO:0000259" key="2">
    <source>
        <dbReference type="PROSITE" id="PS50076"/>
    </source>
</evidence>
<feature type="region of interest" description="Disordered" evidence="1">
    <location>
        <begin position="1702"/>
        <end position="1721"/>
    </location>
</feature>
<reference evidence="3 4" key="1">
    <citation type="submission" date="2023-03" db="EMBL/GenBank/DDBJ databases">
        <title>High-quality genome of Scylla paramamosain provides insights in environmental adaptation.</title>
        <authorList>
            <person name="Zhang L."/>
        </authorList>
    </citation>
    <scope>NUCLEOTIDE SEQUENCE [LARGE SCALE GENOMIC DNA]</scope>
    <source>
        <strain evidence="3">LZ_2023a</strain>
        <tissue evidence="3">Muscle</tissue>
    </source>
</reference>
<evidence type="ECO:0000313" key="3">
    <source>
        <dbReference type="EMBL" id="KAK8377940.1"/>
    </source>
</evidence>
<organism evidence="3 4">
    <name type="scientific">Scylla paramamosain</name>
    <name type="common">Mud crab</name>
    <dbReference type="NCBI Taxonomy" id="85552"/>
    <lineage>
        <taxon>Eukaryota</taxon>
        <taxon>Metazoa</taxon>
        <taxon>Ecdysozoa</taxon>
        <taxon>Arthropoda</taxon>
        <taxon>Crustacea</taxon>
        <taxon>Multicrustacea</taxon>
        <taxon>Malacostraca</taxon>
        <taxon>Eumalacostraca</taxon>
        <taxon>Eucarida</taxon>
        <taxon>Decapoda</taxon>
        <taxon>Pleocyemata</taxon>
        <taxon>Brachyura</taxon>
        <taxon>Eubrachyura</taxon>
        <taxon>Portunoidea</taxon>
        <taxon>Portunidae</taxon>
        <taxon>Portuninae</taxon>
        <taxon>Scylla</taxon>
    </lineage>
</organism>
<dbReference type="Gene3D" id="1.10.287.110">
    <property type="entry name" value="DnaJ domain"/>
    <property type="match status" value="1"/>
</dbReference>
<feature type="region of interest" description="Disordered" evidence="1">
    <location>
        <begin position="1210"/>
        <end position="1397"/>
    </location>
</feature>
<feature type="compositionally biased region" description="Low complexity" evidence="1">
    <location>
        <begin position="1077"/>
        <end position="1116"/>
    </location>
</feature>
<dbReference type="SUPFAM" id="SSF46565">
    <property type="entry name" value="Chaperone J-domain"/>
    <property type="match status" value="1"/>
</dbReference>
<dbReference type="InterPro" id="IPR027902">
    <property type="entry name" value="DUF4487"/>
</dbReference>
<feature type="region of interest" description="Disordered" evidence="1">
    <location>
        <begin position="1736"/>
        <end position="1762"/>
    </location>
</feature>
<name>A0AAW0ST98_SCYPA</name>
<feature type="region of interest" description="Disordered" evidence="1">
    <location>
        <begin position="1074"/>
        <end position="1155"/>
    </location>
</feature>
<proteinExistence type="predicted"/>
<dbReference type="InterPro" id="IPR032843">
    <property type="entry name" value="Jiv"/>
</dbReference>